<dbReference type="AlphaFoldDB" id="A0A8H4AC73"/>
<name>A0A8H4AC73_GIGMA</name>
<protein>
    <submittedName>
        <fullName evidence="2">Uncharacterized protein</fullName>
    </submittedName>
</protein>
<gene>
    <name evidence="2" type="ORF">F8M41_024189</name>
</gene>
<keyword evidence="1" id="KW-0812">Transmembrane</keyword>
<comment type="caution">
    <text evidence="2">The sequence shown here is derived from an EMBL/GenBank/DDBJ whole genome shotgun (WGS) entry which is preliminary data.</text>
</comment>
<organism evidence="2 3">
    <name type="scientific">Gigaspora margarita</name>
    <dbReference type="NCBI Taxonomy" id="4874"/>
    <lineage>
        <taxon>Eukaryota</taxon>
        <taxon>Fungi</taxon>
        <taxon>Fungi incertae sedis</taxon>
        <taxon>Mucoromycota</taxon>
        <taxon>Glomeromycotina</taxon>
        <taxon>Glomeromycetes</taxon>
        <taxon>Diversisporales</taxon>
        <taxon>Gigasporaceae</taxon>
        <taxon>Gigaspora</taxon>
    </lineage>
</organism>
<evidence type="ECO:0000313" key="2">
    <source>
        <dbReference type="EMBL" id="KAF0477814.1"/>
    </source>
</evidence>
<keyword evidence="3" id="KW-1185">Reference proteome</keyword>
<accession>A0A8H4AC73</accession>
<dbReference type="OrthoDB" id="2350344at2759"/>
<sequence length="225" mass="24607">MNKLFFSIFVSFVVYLLGIEAIFALPNVTSSNTTWIPISTQQNTSPDALDFYYLLFNLSYPAKGQLPIYIIVNPNGKTAPSQVSLSLYDEFNNIKLLDIANAPLTNHELATPFIIHTWDVASEIQSNFDFTSGYFTLVMSYNDGNTNVTKDRRIKLSNVAANPGGALNPAFTKNIINNTNTTGNNTNNSGKKNSAAISTISITTISIGCIFAFIISQLILSIAID</sequence>
<dbReference type="Proteomes" id="UP000439903">
    <property type="component" value="Unassembled WGS sequence"/>
</dbReference>
<keyword evidence="1" id="KW-1133">Transmembrane helix</keyword>
<feature type="transmembrane region" description="Helical" evidence="1">
    <location>
        <begin position="195"/>
        <end position="220"/>
    </location>
</feature>
<dbReference type="EMBL" id="WTPW01000813">
    <property type="protein sequence ID" value="KAF0477814.1"/>
    <property type="molecule type" value="Genomic_DNA"/>
</dbReference>
<evidence type="ECO:0000256" key="1">
    <source>
        <dbReference type="SAM" id="Phobius"/>
    </source>
</evidence>
<reference evidence="2 3" key="1">
    <citation type="journal article" date="2019" name="Environ. Microbiol.">
        <title>At the nexus of three kingdoms: the genome of the mycorrhizal fungus Gigaspora margarita provides insights into plant, endobacterial and fungal interactions.</title>
        <authorList>
            <person name="Venice F."/>
            <person name="Ghignone S."/>
            <person name="Salvioli di Fossalunga A."/>
            <person name="Amselem J."/>
            <person name="Novero M."/>
            <person name="Xianan X."/>
            <person name="Sedzielewska Toro K."/>
            <person name="Morin E."/>
            <person name="Lipzen A."/>
            <person name="Grigoriev I.V."/>
            <person name="Henrissat B."/>
            <person name="Martin F.M."/>
            <person name="Bonfante P."/>
        </authorList>
    </citation>
    <scope>NUCLEOTIDE SEQUENCE [LARGE SCALE GENOMIC DNA]</scope>
    <source>
        <strain evidence="2 3">BEG34</strain>
    </source>
</reference>
<proteinExistence type="predicted"/>
<evidence type="ECO:0000313" key="3">
    <source>
        <dbReference type="Proteomes" id="UP000439903"/>
    </source>
</evidence>
<keyword evidence="1" id="KW-0472">Membrane</keyword>